<dbReference type="SMART" id="SM00220">
    <property type="entry name" value="S_TKc"/>
    <property type="match status" value="1"/>
</dbReference>
<dbReference type="SUPFAM" id="SSF56112">
    <property type="entry name" value="Protein kinase-like (PK-like)"/>
    <property type="match status" value="1"/>
</dbReference>
<dbReference type="CDD" id="cd05123">
    <property type="entry name" value="STKc_AGC"/>
    <property type="match status" value="1"/>
</dbReference>
<reference evidence="10" key="1">
    <citation type="submission" date="2019-06" db="EMBL/GenBank/DDBJ databases">
        <authorList>
            <person name="Zheng W."/>
        </authorList>
    </citation>
    <scope>NUCLEOTIDE SEQUENCE</scope>
    <source>
        <strain evidence="10">QDHG01</strain>
    </source>
</reference>
<accession>A0A8J8P7X4</accession>
<protein>
    <recommendedName>
        <fullName evidence="9">Protein kinase domain-containing protein</fullName>
    </recommendedName>
</protein>
<evidence type="ECO:0000259" key="9">
    <source>
        <dbReference type="PROSITE" id="PS50011"/>
    </source>
</evidence>
<feature type="region of interest" description="Disordered" evidence="8">
    <location>
        <begin position="1232"/>
        <end position="1253"/>
    </location>
</feature>
<keyword evidence="11" id="KW-1185">Reference proteome</keyword>
<keyword evidence="3" id="KW-0808">Transferase</keyword>
<dbReference type="OrthoDB" id="10657143at2759"/>
<feature type="region of interest" description="Disordered" evidence="8">
    <location>
        <begin position="636"/>
        <end position="664"/>
    </location>
</feature>
<proteinExistence type="predicted"/>
<dbReference type="Gene3D" id="3.30.200.20">
    <property type="entry name" value="Phosphorylase Kinase, domain 1"/>
    <property type="match status" value="1"/>
</dbReference>
<dbReference type="Pfam" id="PF00069">
    <property type="entry name" value="Pkinase"/>
    <property type="match status" value="1"/>
</dbReference>
<feature type="region of interest" description="Disordered" evidence="8">
    <location>
        <begin position="527"/>
        <end position="575"/>
    </location>
</feature>
<feature type="compositionally biased region" description="Polar residues" evidence="8">
    <location>
        <begin position="547"/>
        <end position="561"/>
    </location>
</feature>
<keyword evidence="2" id="KW-0597">Phosphoprotein</keyword>
<evidence type="ECO:0000256" key="1">
    <source>
        <dbReference type="ARBA" id="ARBA00022527"/>
    </source>
</evidence>
<evidence type="ECO:0000256" key="5">
    <source>
        <dbReference type="ARBA" id="ARBA00022777"/>
    </source>
</evidence>
<comment type="caution">
    <text evidence="10">The sequence shown here is derived from an EMBL/GenBank/DDBJ whole genome shotgun (WGS) entry which is preliminary data.</text>
</comment>
<sequence>MHPVIKSQAKQPQFHVSIPVTHQSNQVDDSRHIYGSNNSASRVIDGKIKQAYITYQQYYKSSTDQVGNKTTRLVIQWKDDPESCNTCGWLLSEFIRRTEGARYNAGEAVNEYSTIALKSRGSIYITLDSYLTQVERSLSILPNDVELEAVQIKNDEIKTLQGQAQESLDLYIIEKVIGKGGFSKVLLVRHKITGMLYAMKVMRKDKIKRDNKVLQIMTERRILEQIHDSNHPFIINMHSAFQSTHYLHFVLDFCAGGELFFLITKYRRFPEPIAKFYFVEIMLGLEHLHSLNVMYRDLKPENILLDLDGHVRITDFGLSRDTFPPRERAHSFCGSPEYMSPDMLALDSHTRMVDFYSLGALLYEMLTGLPPFYSNNRDEMYHNIVHKEVVYPRYLSNEAVKVLKGLLCKEPERRMGAREGFAEVKRSEFCQGIDWEQLYKKKVRNMPPQKMNPSSTPESLLSEFFDPEYTKCEPRLSLLEEPRGGAMMATGGSAIAQMLQKRSKSERALNTLGPLEFYKPGQLQHLQVQEESSSNQNNNPFSSSMSRQTGSAQRIDPQTTRAGVKATKNRVQNQSPTFKNFQYSIFKRNQQNFSNFKKCFKQPIIHRNHQNKVDPNQLSIRKGNKQLVAELVESKFQHQEEQPLRNNTDDSFSGSDTRRQDHQNTGKCPIFIYRSANMEEASNREELKIQSSGKSEFERDSQEPEVKMYSRKSSSVQEFKMMDEGVILDTAQSQKHQNPILDRLKHSQDSHLIPEDHSEIVLDLREESAALSNTFVGGHCPAILSDPQSPINNQQPKNNRVRNYEITIPPLPEDFEGQSSSQTNILKIVINPAKDTHNSVVRTVHSLTPKRDQSEQLINTQIQNLFDHFMYKTRQEKPGMFQRKQAIIEQNSRIQSSPVNTFLGIQQSYNNQLMVLGDQDSKVISPQGVSPRSNRNKLKMLERNNSPPTATEVIGQAMLQGSIFRNQNMLLKRRYGEVVGNVVQERKRRNPSRANSGVSSFLKVSTISNQRKSGMNLGSTTRVPNQGQTILERSPIFEALPQSSIATEERKHVRNHASPNLQMLEKQKAINRQRSPQMPLQKQASKGSLQNPKQMQPYPPPQKRDAKVYAEYFMQIKDQPSNSKQHVSGSSTDRSPNTKLNRSDKNNGAKQSLSIFSPLQIPNDIIQESNPYLYQQNFHSKKNFNNSNKSRSKSNEKLGFFRSFDAQTDRFGLKADDKSSLKSKGSILQRYTKANSNLPEPPLHKTITTPSKDNYHANHQLKRLEPQTMLTHSNQIDASSQSSASFAQQDSKFVIYTARIHHDHQPIVTQQAKDEGMENPHHMVQNTEPIPYNSSGGINFSSPYLMGMQRPQIEASLGKESKIKNFIIDSGSSPRNLPMMPSFYADQKLENQNELYDEGDEKDSISDLSSNQVVTSSNDVKSLKIAKPPRMEDPIHLKKLIEDRKKEIREKIMQPNRIGNLKQAKPTIQNKVQKKIRNMLEGSPQRKSMPGIQSSVKRYTGLGGSLKGYHPHMANISILDNQLETQTRRQTEVHQPTKSPQTLSVSLKGPSKIDTTSMGSMSGSFLAAQQTGQYNILNEILMAQHQPKQITSTLSHHRVTTQPQMHVTISKPGALSTAAARMQGTIKSTSKGPLNFGGLGSSFSSSAAIHNHMASIPASSAIKATPNRSTNQTSITNPRPTPLHKKL</sequence>
<dbReference type="PROSITE" id="PS00108">
    <property type="entry name" value="PROTEIN_KINASE_ST"/>
    <property type="match status" value="1"/>
</dbReference>
<dbReference type="Gene3D" id="1.10.510.10">
    <property type="entry name" value="Transferase(Phosphotransferase) domain 1"/>
    <property type="match status" value="1"/>
</dbReference>
<feature type="region of interest" description="Disordered" evidence="8">
    <location>
        <begin position="1526"/>
        <end position="1548"/>
    </location>
</feature>
<feature type="domain" description="Protein kinase" evidence="9">
    <location>
        <begin position="171"/>
        <end position="430"/>
    </location>
</feature>
<evidence type="ECO:0000256" key="4">
    <source>
        <dbReference type="ARBA" id="ARBA00022741"/>
    </source>
</evidence>
<dbReference type="Proteomes" id="UP000785679">
    <property type="component" value="Unassembled WGS sequence"/>
</dbReference>
<feature type="region of interest" description="Disordered" evidence="8">
    <location>
        <begin position="1042"/>
        <end position="1104"/>
    </location>
</feature>
<evidence type="ECO:0000313" key="10">
    <source>
        <dbReference type="EMBL" id="TNV87594.1"/>
    </source>
</evidence>
<keyword evidence="5" id="KW-0418">Kinase</keyword>
<dbReference type="GO" id="GO:0004674">
    <property type="term" value="F:protein serine/threonine kinase activity"/>
    <property type="evidence" value="ECO:0007669"/>
    <property type="project" value="UniProtKB-KW"/>
</dbReference>
<feature type="region of interest" description="Disordered" evidence="8">
    <location>
        <begin position="686"/>
        <end position="712"/>
    </location>
</feature>
<feature type="compositionally biased region" description="Polar residues" evidence="8">
    <location>
        <begin position="1118"/>
        <end position="1140"/>
    </location>
</feature>
<feature type="compositionally biased region" description="Polar residues" evidence="8">
    <location>
        <begin position="1533"/>
        <end position="1545"/>
    </location>
</feature>
<dbReference type="EMBL" id="RRYP01000325">
    <property type="protein sequence ID" value="TNV87594.1"/>
    <property type="molecule type" value="Genomic_DNA"/>
</dbReference>
<evidence type="ECO:0000256" key="3">
    <source>
        <dbReference type="ARBA" id="ARBA00022679"/>
    </source>
</evidence>
<feature type="compositionally biased region" description="Polar residues" evidence="8">
    <location>
        <begin position="1070"/>
        <end position="1089"/>
    </location>
</feature>
<evidence type="ECO:0000313" key="11">
    <source>
        <dbReference type="Proteomes" id="UP000785679"/>
    </source>
</evidence>
<keyword evidence="4 7" id="KW-0547">Nucleotide-binding</keyword>
<dbReference type="InterPro" id="IPR008271">
    <property type="entry name" value="Ser/Thr_kinase_AS"/>
</dbReference>
<dbReference type="InterPro" id="IPR045270">
    <property type="entry name" value="STKc_AGC"/>
</dbReference>
<feature type="compositionally biased region" description="Low complexity" evidence="8">
    <location>
        <begin position="532"/>
        <end position="546"/>
    </location>
</feature>
<keyword evidence="6 7" id="KW-0067">ATP-binding</keyword>
<dbReference type="PANTHER" id="PTHR24351">
    <property type="entry name" value="RIBOSOMAL PROTEIN S6 KINASE"/>
    <property type="match status" value="1"/>
</dbReference>
<dbReference type="InterPro" id="IPR017441">
    <property type="entry name" value="Protein_kinase_ATP_BS"/>
</dbReference>
<dbReference type="InterPro" id="IPR011009">
    <property type="entry name" value="Kinase-like_dom_sf"/>
</dbReference>
<dbReference type="GO" id="GO:0005524">
    <property type="term" value="F:ATP binding"/>
    <property type="evidence" value="ECO:0007669"/>
    <property type="project" value="UniProtKB-UniRule"/>
</dbReference>
<keyword evidence="1" id="KW-0723">Serine/threonine-protein kinase</keyword>
<evidence type="ECO:0000256" key="6">
    <source>
        <dbReference type="ARBA" id="ARBA00022840"/>
    </source>
</evidence>
<evidence type="ECO:0000256" key="2">
    <source>
        <dbReference type="ARBA" id="ARBA00022553"/>
    </source>
</evidence>
<dbReference type="PROSITE" id="PS50011">
    <property type="entry name" value="PROTEIN_KINASE_DOM"/>
    <property type="match status" value="1"/>
</dbReference>
<feature type="region of interest" description="Disordered" evidence="8">
    <location>
        <begin position="1117"/>
        <end position="1152"/>
    </location>
</feature>
<feature type="region of interest" description="Disordered" evidence="8">
    <location>
        <begin position="1659"/>
        <end position="1687"/>
    </location>
</feature>
<feature type="binding site" evidence="7">
    <location>
        <position position="200"/>
    </location>
    <ligand>
        <name>ATP</name>
        <dbReference type="ChEBI" id="CHEBI:30616"/>
    </ligand>
</feature>
<name>A0A8J8P7X4_HALGN</name>
<feature type="compositionally biased region" description="Basic and acidic residues" evidence="8">
    <location>
        <begin position="695"/>
        <end position="708"/>
    </location>
</feature>
<evidence type="ECO:0000256" key="7">
    <source>
        <dbReference type="PROSITE-ProRule" id="PRU10141"/>
    </source>
</evidence>
<feature type="compositionally biased region" description="Polar residues" evidence="8">
    <location>
        <begin position="644"/>
        <end position="655"/>
    </location>
</feature>
<dbReference type="InterPro" id="IPR000719">
    <property type="entry name" value="Prot_kinase_dom"/>
</dbReference>
<dbReference type="PROSITE" id="PS00107">
    <property type="entry name" value="PROTEIN_KINASE_ATP"/>
    <property type="match status" value="1"/>
</dbReference>
<organism evidence="10 11">
    <name type="scientific">Halteria grandinella</name>
    <dbReference type="NCBI Taxonomy" id="5974"/>
    <lineage>
        <taxon>Eukaryota</taxon>
        <taxon>Sar</taxon>
        <taxon>Alveolata</taxon>
        <taxon>Ciliophora</taxon>
        <taxon>Intramacronucleata</taxon>
        <taxon>Spirotrichea</taxon>
        <taxon>Stichotrichia</taxon>
        <taxon>Sporadotrichida</taxon>
        <taxon>Halteriidae</taxon>
        <taxon>Halteria</taxon>
    </lineage>
</organism>
<dbReference type="FunFam" id="1.10.510.10:FF:000008">
    <property type="entry name" value="Non-specific serine/threonine protein kinase"/>
    <property type="match status" value="1"/>
</dbReference>
<evidence type="ECO:0000256" key="8">
    <source>
        <dbReference type="SAM" id="MobiDB-lite"/>
    </source>
</evidence>
<feature type="compositionally biased region" description="Polar residues" evidence="8">
    <location>
        <begin position="1666"/>
        <end position="1678"/>
    </location>
</feature>
<gene>
    <name evidence="10" type="ORF">FGO68_gene1177</name>
</gene>